<keyword evidence="8" id="KW-1185">Reference proteome</keyword>
<evidence type="ECO:0000256" key="2">
    <source>
        <dbReference type="ARBA" id="ARBA00009530"/>
    </source>
</evidence>
<dbReference type="PANTHER" id="PTHR21659:SF42">
    <property type="entry name" value="UPF0057 MEMBRANE PROTEIN ZK632.10-RELATED"/>
    <property type="match status" value="1"/>
</dbReference>
<feature type="transmembrane region" description="Helical" evidence="6">
    <location>
        <begin position="29"/>
        <end position="47"/>
    </location>
</feature>
<organism evidence="7 8">
    <name type="scientific">Ponticaulis profundi</name>
    <dbReference type="NCBI Taxonomy" id="2665222"/>
    <lineage>
        <taxon>Bacteria</taxon>
        <taxon>Pseudomonadati</taxon>
        <taxon>Pseudomonadota</taxon>
        <taxon>Alphaproteobacteria</taxon>
        <taxon>Hyphomonadales</taxon>
        <taxon>Hyphomonadaceae</taxon>
        <taxon>Ponticaulis</taxon>
    </lineage>
</organism>
<evidence type="ECO:0000256" key="4">
    <source>
        <dbReference type="ARBA" id="ARBA00022989"/>
    </source>
</evidence>
<dbReference type="InterPro" id="IPR000612">
    <property type="entry name" value="PMP3"/>
</dbReference>
<accession>A0ABW1S6B8</accession>
<protein>
    <submittedName>
        <fullName evidence="7">YqaE/Pmp3 family membrane protein</fullName>
    </submittedName>
</protein>
<dbReference type="Pfam" id="PF01679">
    <property type="entry name" value="Pmp3"/>
    <property type="match status" value="1"/>
</dbReference>
<sequence>MNARYHDGYDSYDYRSGRTEARDGTASKIILILLAVLFPPLAVFFMYGFRGEFWLNLLLVIFFYIPALVHAVWLIAKR</sequence>
<keyword evidence="5 6" id="KW-0472">Membrane</keyword>
<keyword evidence="4 6" id="KW-1133">Transmembrane helix</keyword>
<evidence type="ECO:0000256" key="6">
    <source>
        <dbReference type="SAM" id="Phobius"/>
    </source>
</evidence>
<proteinExistence type="inferred from homology"/>
<evidence type="ECO:0000256" key="3">
    <source>
        <dbReference type="ARBA" id="ARBA00022692"/>
    </source>
</evidence>
<dbReference type="PROSITE" id="PS01309">
    <property type="entry name" value="UPF0057"/>
    <property type="match status" value="1"/>
</dbReference>
<feature type="transmembrane region" description="Helical" evidence="6">
    <location>
        <begin position="53"/>
        <end position="76"/>
    </location>
</feature>
<name>A0ABW1S6B8_9PROT</name>
<reference evidence="8" key="1">
    <citation type="journal article" date="2019" name="Int. J. Syst. Evol. Microbiol.">
        <title>The Global Catalogue of Microorganisms (GCM) 10K type strain sequencing project: providing services to taxonomists for standard genome sequencing and annotation.</title>
        <authorList>
            <consortium name="The Broad Institute Genomics Platform"/>
            <consortium name="The Broad Institute Genome Sequencing Center for Infectious Disease"/>
            <person name="Wu L."/>
            <person name="Ma J."/>
        </authorList>
    </citation>
    <scope>NUCLEOTIDE SEQUENCE [LARGE SCALE GENOMIC DNA]</scope>
    <source>
        <strain evidence="8">CGMCC-1.15741</strain>
    </source>
</reference>
<comment type="subcellular location">
    <subcellularLocation>
        <location evidence="1">Membrane</location>
    </subcellularLocation>
</comment>
<comment type="similarity">
    <text evidence="2">Belongs to the UPF0057 (PMP3) family.</text>
</comment>
<evidence type="ECO:0000256" key="5">
    <source>
        <dbReference type="ARBA" id="ARBA00023136"/>
    </source>
</evidence>
<gene>
    <name evidence="7" type="ORF">ACFQDM_03580</name>
</gene>
<keyword evidence="3 6" id="KW-0812">Transmembrane</keyword>
<dbReference type="PANTHER" id="PTHR21659">
    <property type="entry name" value="HYDROPHOBIC PROTEIN RCI2 LOW TEMPERATURE AND SALT RESPONSIVE PROTEIN LTI6 -RELATED"/>
    <property type="match status" value="1"/>
</dbReference>
<evidence type="ECO:0000256" key="1">
    <source>
        <dbReference type="ARBA" id="ARBA00004370"/>
    </source>
</evidence>
<comment type="caution">
    <text evidence="7">The sequence shown here is derived from an EMBL/GenBank/DDBJ whole genome shotgun (WGS) entry which is preliminary data.</text>
</comment>
<dbReference type="Proteomes" id="UP001596303">
    <property type="component" value="Unassembled WGS sequence"/>
</dbReference>
<dbReference type="EMBL" id="JBHSSW010000004">
    <property type="protein sequence ID" value="MFC6197140.1"/>
    <property type="molecule type" value="Genomic_DNA"/>
</dbReference>
<evidence type="ECO:0000313" key="8">
    <source>
        <dbReference type="Proteomes" id="UP001596303"/>
    </source>
</evidence>
<dbReference type="RefSeq" id="WP_377375587.1">
    <property type="nucleotide sequence ID" value="NZ_JBHSSW010000004.1"/>
</dbReference>
<evidence type="ECO:0000313" key="7">
    <source>
        <dbReference type="EMBL" id="MFC6197140.1"/>
    </source>
</evidence>